<comment type="subcellular location">
    <subcellularLocation>
        <location evidence="1">Nucleus</location>
    </subcellularLocation>
</comment>
<evidence type="ECO:0000256" key="7">
    <source>
        <dbReference type="ARBA" id="ARBA00023163"/>
    </source>
</evidence>
<sequence>MSLLNYSILCQSETKFLLTSETNASHLQEGQRPNCKAPSDMSSLDALIEVLESLMPEEVKRQIKQSAESEPGYGEVGSQKFSAFTEMDECFKECRDQPRENRLDLLIDALKQQMPPTVKMLIQQEQDRLDEELMECHEELPESSASSSLSSIDDEEVDSELGWSPHDDEDPMLDNSSDVQEALNEERSIEEIDRETPELNNDLEEEAAYSSRGDIPCVLDPSRRCSTASTSSRGTDILDECKKRRGSGARPYRCNVCNCGFGHKSTLRNHYRIHTGERPHRCCVCLKSFSQIGNLKRHLAQHANLALSCPRCGVIFAFGHLLQVHLRSCRKQAQSHERQLNRLPNCKSNSSSGKGTMSATVKMAETHAKDTFLVAAQLSAVDEDSSVAEVTTAWPSEKPGKQVKLWTMYPCPHCDKVLTWQYDLRQHMESHRRLRFFKGAKRNDGGTTRPVSVCTTEKVVNPSTACRTDTRSRSRAGSL</sequence>
<dbReference type="PROSITE" id="PS50157">
    <property type="entry name" value="ZINC_FINGER_C2H2_2"/>
    <property type="match status" value="3"/>
</dbReference>
<dbReference type="AlphaFoldDB" id="A0A7M7JK30"/>
<evidence type="ECO:0000259" key="11">
    <source>
        <dbReference type="PROSITE" id="PS50157"/>
    </source>
</evidence>
<dbReference type="PANTHER" id="PTHR16515">
    <property type="entry name" value="PR DOMAIN ZINC FINGER PROTEIN"/>
    <property type="match status" value="1"/>
</dbReference>
<dbReference type="SUPFAM" id="SSF57667">
    <property type="entry name" value="beta-beta-alpha zinc fingers"/>
    <property type="match status" value="2"/>
</dbReference>
<proteinExistence type="predicted"/>
<feature type="region of interest" description="Disordered" evidence="10">
    <location>
        <begin position="137"/>
        <end position="176"/>
    </location>
</feature>
<keyword evidence="6" id="KW-0805">Transcription regulation</keyword>
<keyword evidence="7" id="KW-0804">Transcription</keyword>
<dbReference type="Gene3D" id="3.30.160.60">
    <property type="entry name" value="Classic Zinc Finger"/>
    <property type="match status" value="3"/>
</dbReference>
<reference evidence="12" key="1">
    <citation type="submission" date="2021-01" db="UniProtKB">
        <authorList>
            <consortium name="EnsemblMetazoa"/>
        </authorList>
    </citation>
    <scope>IDENTIFICATION</scope>
</reference>
<dbReference type="InterPro" id="IPR013087">
    <property type="entry name" value="Znf_C2H2_type"/>
</dbReference>
<dbReference type="Proteomes" id="UP000594260">
    <property type="component" value="Unplaced"/>
</dbReference>
<evidence type="ECO:0000256" key="1">
    <source>
        <dbReference type="ARBA" id="ARBA00004123"/>
    </source>
</evidence>
<feature type="domain" description="C2H2-type" evidence="11">
    <location>
        <begin position="409"/>
        <end position="436"/>
    </location>
</feature>
<evidence type="ECO:0000256" key="2">
    <source>
        <dbReference type="ARBA" id="ARBA00022723"/>
    </source>
</evidence>
<dbReference type="GO" id="GO:0043565">
    <property type="term" value="F:sequence-specific DNA binding"/>
    <property type="evidence" value="ECO:0007669"/>
    <property type="project" value="UniProtKB-ARBA"/>
</dbReference>
<evidence type="ECO:0000313" key="12">
    <source>
        <dbReference type="EnsemblMetazoa" id="XP_022653402"/>
    </source>
</evidence>
<dbReference type="InterPro" id="IPR036236">
    <property type="entry name" value="Znf_C2H2_sf"/>
</dbReference>
<dbReference type="EnsemblMetazoa" id="XM_022797667">
    <property type="protein sequence ID" value="XP_022653402"/>
    <property type="gene ID" value="LOC111247099"/>
</dbReference>
<evidence type="ECO:0000256" key="5">
    <source>
        <dbReference type="ARBA" id="ARBA00022833"/>
    </source>
</evidence>
<protein>
    <recommendedName>
        <fullName evidence="11">C2H2-type domain-containing protein</fullName>
    </recommendedName>
</protein>
<dbReference type="OrthoDB" id="6478496at2759"/>
<keyword evidence="8" id="KW-0539">Nucleus</keyword>
<dbReference type="FunFam" id="3.30.160.60:FF:001732">
    <property type="entry name" value="Zgc:162936"/>
    <property type="match status" value="1"/>
</dbReference>
<keyword evidence="13" id="KW-1185">Reference proteome</keyword>
<feature type="domain" description="C2H2-type" evidence="11">
    <location>
        <begin position="252"/>
        <end position="279"/>
    </location>
</feature>
<dbReference type="RefSeq" id="XP_022653402.1">
    <property type="nucleotide sequence ID" value="XM_022797667.1"/>
</dbReference>
<dbReference type="SMART" id="SM00355">
    <property type="entry name" value="ZnF_C2H2"/>
    <property type="match status" value="4"/>
</dbReference>
<accession>A0A7M7JK30</accession>
<organism evidence="12 13">
    <name type="scientific">Varroa destructor</name>
    <name type="common">Honeybee mite</name>
    <dbReference type="NCBI Taxonomy" id="109461"/>
    <lineage>
        <taxon>Eukaryota</taxon>
        <taxon>Metazoa</taxon>
        <taxon>Ecdysozoa</taxon>
        <taxon>Arthropoda</taxon>
        <taxon>Chelicerata</taxon>
        <taxon>Arachnida</taxon>
        <taxon>Acari</taxon>
        <taxon>Parasitiformes</taxon>
        <taxon>Mesostigmata</taxon>
        <taxon>Gamasina</taxon>
        <taxon>Dermanyssoidea</taxon>
        <taxon>Varroidae</taxon>
        <taxon>Varroa</taxon>
    </lineage>
</organism>
<dbReference type="GO" id="GO:0045893">
    <property type="term" value="P:positive regulation of DNA-templated transcription"/>
    <property type="evidence" value="ECO:0007669"/>
    <property type="project" value="UniProtKB-ARBA"/>
</dbReference>
<keyword evidence="3" id="KW-0677">Repeat</keyword>
<feature type="domain" description="C2H2-type" evidence="11">
    <location>
        <begin position="280"/>
        <end position="304"/>
    </location>
</feature>
<dbReference type="Pfam" id="PF00096">
    <property type="entry name" value="zf-C2H2"/>
    <property type="match status" value="2"/>
</dbReference>
<evidence type="ECO:0000313" key="13">
    <source>
        <dbReference type="Proteomes" id="UP000594260"/>
    </source>
</evidence>
<evidence type="ECO:0000256" key="8">
    <source>
        <dbReference type="ARBA" id="ARBA00023242"/>
    </source>
</evidence>
<dbReference type="GO" id="GO:0008270">
    <property type="term" value="F:zinc ion binding"/>
    <property type="evidence" value="ECO:0007669"/>
    <property type="project" value="UniProtKB-KW"/>
</dbReference>
<evidence type="ECO:0000256" key="9">
    <source>
        <dbReference type="PROSITE-ProRule" id="PRU00042"/>
    </source>
</evidence>
<dbReference type="FunFam" id="3.30.160.60:FF:000060">
    <property type="entry name" value="zinc finger protein 436"/>
    <property type="match status" value="1"/>
</dbReference>
<evidence type="ECO:0000256" key="4">
    <source>
        <dbReference type="ARBA" id="ARBA00022771"/>
    </source>
</evidence>
<dbReference type="PANTHER" id="PTHR16515:SF49">
    <property type="entry name" value="GASTRULA ZINC FINGER PROTEIN XLCGF49.1-LIKE-RELATED"/>
    <property type="match status" value="1"/>
</dbReference>
<keyword evidence="4 9" id="KW-0863">Zinc-finger</keyword>
<feature type="compositionally biased region" description="Low complexity" evidence="10">
    <location>
        <begin position="142"/>
        <end position="151"/>
    </location>
</feature>
<keyword evidence="5" id="KW-0862">Zinc</keyword>
<keyword evidence="2" id="KW-0479">Metal-binding</keyword>
<name>A0A7M7JK30_VARDE</name>
<dbReference type="GeneID" id="111247099"/>
<dbReference type="InParanoid" id="A0A7M7JK30"/>
<dbReference type="KEGG" id="vde:111247099"/>
<dbReference type="PROSITE" id="PS00028">
    <property type="entry name" value="ZINC_FINGER_C2H2_1"/>
    <property type="match status" value="3"/>
</dbReference>
<evidence type="ECO:0000256" key="6">
    <source>
        <dbReference type="ARBA" id="ARBA00023015"/>
    </source>
</evidence>
<evidence type="ECO:0000256" key="3">
    <source>
        <dbReference type="ARBA" id="ARBA00022737"/>
    </source>
</evidence>
<dbReference type="GO" id="GO:0005634">
    <property type="term" value="C:nucleus"/>
    <property type="evidence" value="ECO:0007669"/>
    <property type="project" value="UniProtKB-SubCell"/>
</dbReference>
<dbReference type="GO" id="GO:0005694">
    <property type="term" value="C:chromosome"/>
    <property type="evidence" value="ECO:0007669"/>
    <property type="project" value="UniProtKB-ARBA"/>
</dbReference>
<dbReference type="InterPro" id="IPR050331">
    <property type="entry name" value="Zinc_finger"/>
</dbReference>
<evidence type="ECO:0000256" key="10">
    <source>
        <dbReference type="SAM" id="MobiDB-lite"/>
    </source>
</evidence>